<feature type="non-terminal residue" evidence="2">
    <location>
        <position position="1"/>
    </location>
</feature>
<dbReference type="RefSeq" id="WP_141210833.1">
    <property type="nucleotide sequence ID" value="NZ_NOXS01000018.1"/>
</dbReference>
<dbReference type="AlphaFoldDB" id="A0A255Y0F4"/>
<dbReference type="EMBL" id="NOXS01000018">
    <property type="protein sequence ID" value="OYQ21960.1"/>
    <property type="molecule type" value="Genomic_DNA"/>
</dbReference>
<dbReference type="OrthoDB" id="9774608at2"/>
<dbReference type="GO" id="GO:0004803">
    <property type="term" value="F:transposase activity"/>
    <property type="evidence" value="ECO:0007669"/>
    <property type="project" value="InterPro"/>
</dbReference>
<reference evidence="2 3" key="1">
    <citation type="submission" date="2017-07" db="EMBL/GenBank/DDBJ databases">
        <title>Elstera cyanobacteriorum sp. nov., a novel bacterium isolated from cyanobacterial aggregates in a eutrophic lake.</title>
        <authorList>
            <person name="Cai H."/>
        </authorList>
    </citation>
    <scope>NUCLEOTIDE SEQUENCE [LARGE SCALE GENOMIC DNA]</scope>
    <source>
        <strain evidence="2 3">TH019</strain>
    </source>
</reference>
<protein>
    <submittedName>
        <fullName evidence="2">IS5/IS1182 family transposase</fullName>
    </submittedName>
</protein>
<gene>
    <name evidence="2" type="ORF">CHR90_00840</name>
</gene>
<organism evidence="2 3">
    <name type="scientific">Elstera cyanobacteriorum</name>
    <dbReference type="NCBI Taxonomy" id="2022747"/>
    <lineage>
        <taxon>Bacteria</taxon>
        <taxon>Pseudomonadati</taxon>
        <taxon>Pseudomonadota</taxon>
        <taxon>Alphaproteobacteria</taxon>
        <taxon>Rhodospirillales</taxon>
        <taxon>Rhodospirillaceae</taxon>
        <taxon>Elstera</taxon>
    </lineage>
</organism>
<dbReference type="Pfam" id="PF01609">
    <property type="entry name" value="DDE_Tnp_1"/>
    <property type="match status" value="1"/>
</dbReference>
<dbReference type="Proteomes" id="UP000216361">
    <property type="component" value="Unassembled WGS sequence"/>
</dbReference>
<evidence type="ECO:0000259" key="1">
    <source>
        <dbReference type="Pfam" id="PF01609"/>
    </source>
</evidence>
<keyword evidence="3" id="KW-1185">Reference proteome</keyword>
<evidence type="ECO:0000313" key="3">
    <source>
        <dbReference type="Proteomes" id="UP000216361"/>
    </source>
</evidence>
<dbReference type="GO" id="GO:0006313">
    <property type="term" value="P:DNA transposition"/>
    <property type="evidence" value="ECO:0007669"/>
    <property type="project" value="InterPro"/>
</dbReference>
<proteinExistence type="predicted"/>
<evidence type="ECO:0000313" key="2">
    <source>
        <dbReference type="EMBL" id="OYQ21960.1"/>
    </source>
</evidence>
<feature type="domain" description="Transposase IS4-like" evidence="1">
    <location>
        <begin position="13"/>
        <end position="57"/>
    </location>
</feature>
<dbReference type="InterPro" id="IPR002559">
    <property type="entry name" value="Transposase_11"/>
</dbReference>
<sequence length="70" mass="7933">KPMARHIAKANARKSMIRSKVEHVFAGLKDRMGLFVRTIGLDRATTKIGLANIAYNMRRLIWLDTRNAPA</sequence>
<accession>A0A255Y0F4</accession>
<dbReference type="GO" id="GO:0003677">
    <property type="term" value="F:DNA binding"/>
    <property type="evidence" value="ECO:0007669"/>
    <property type="project" value="InterPro"/>
</dbReference>
<name>A0A255Y0F4_9PROT</name>
<comment type="caution">
    <text evidence="2">The sequence shown here is derived from an EMBL/GenBank/DDBJ whole genome shotgun (WGS) entry which is preliminary data.</text>
</comment>